<dbReference type="InterPro" id="IPR001878">
    <property type="entry name" value="Znf_CCHC"/>
</dbReference>
<feature type="domain" description="CCHC-type" evidence="3">
    <location>
        <begin position="145"/>
        <end position="160"/>
    </location>
</feature>
<proteinExistence type="predicted"/>
<dbReference type="EMBL" id="JAVXUP010000094">
    <property type="protein sequence ID" value="KAK3038546.1"/>
    <property type="molecule type" value="Genomic_DNA"/>
</dbReference>
<feature type="region of interest" description="Disordered" evidence="2">
    <location>
        <begin position="322"/>
        <end position="344"/>
    </location>
</feature>
<name>A0AA88X2T0_9ASTE</name>
<dbReference type="Gene3D" id="4.10.60.10">
    <property type="entry name" value="Zinc finger, CCHC-type"/>
    <property type="match status" value="4"/>
</dbReference>
<dbReference type="AlphaFoldDB" id="A0AA88X2T0"/>
<comment type="caution">
    <text evidence="4">The sequence shown here is derived from an EMBL/GenBank/DDBJ whole genome shotgun (WGS) entry which is preliminary data.</text>
</comment>
<sequence length="344" mass="37219">MDGNLDSCCPATTNITSYKNLKFVIQYGEGKMLYARTARSLAILLENVPMRLSATTVDSLGEAEHYLPSSVHKHMAAECMSKTMCWNCKEPGHLASECNNDPICHVCNKTGHLARDCSESSDPRVCNNCFKPGHIAVDCTNEKACNRCRKAGHIARECPNDAVCNLCNVSGHLARQCPKTAVASQIVGGPFRDIFCRSCGGPGHISRDCVAIMICNCCGGRGHMALECPTAARTFDRYYPRNAQSPPENLHRRATSNPQPSFACTFTCTATDFESPHRCCCSAVSCIDIQAGLNKSCRKPLKQTHSTTSTIGFTFTDLSTKQTLSRGPGGTAGQPLAIKPSRAL</sequence>
<dbReference type="PANTHER" id="PTHR47103:SF5">
    <property type="entry name" value="DNA-BINDING PROTEIN HEXBP-LIKE"/>
    <property type="match status" value="1"/>
</dbReference>
<dbReference type="PROSITE" id="PS50158">
    <property type="entry name" value="ZF_CCHC"/>
    <property type="match status" value="7"/>
</dbReference>
<dbReference type="InterPro" id="IPR036875">
    <property type="entry name" value="Znf_CCHC_sf"/>
</dbReference>
<reference evidence="4" key="1">
    <citation type="submission" date="2022-12" db="EMBL/GenBank/DDBJ databases">
        <title>Draft genome assemblies for two species of Escallonia (Escalloniales).</title>
        <authorList>
            <person name="Chanderbali A."/>
            <person name="Dervinis C."/>
            <person name="Anghel I."/>
            <person name="Soltis D."/>
            <person name="Soltis P."/>
            <person name="Zapata F."/>
        </authorList>
    </citation>
    <scope>NUCLEOTIDE SEQUENCE</scope>
    <source>
        <strain evidence="4">UCBG64.0493</strain>
        <tissue evidence="4">Leaf</tissue>
    </source>
</reference>
<evidence type="ECO:0000256" key="1">
    <source>
        <dbReference type="PROSITE-ProRule" id="PRU00047"/>
    </source>
</evidence>
<keyword evidence="1" id="KW-0479">Metal-binding</keyword>
<dbReference type="PANTHER" id="PTHR47103">
    <property type="entry name" value="DNA-BINDING PROTEIN"/>
    <property type="match status" value="1"/>
</dbReference>
<accession>A0AA88X2T0</accession>
<feature type="domain" description="CCHC-type" evidence="3">
    <location>
        <begin position="85"/>
        <end position="98"/>
    </location>
</feature>
<feature type="domain" description="CCHC-type" evidence="3">
    <location>
        <begin position="196"/>
        <end position="209"/>
    </location>
</feature>
<dbReference type="GO" id="GO:0008270">
    <property type="term" value="F:zinc ion binding"/>
    <property type="evidence" value="ECO:0007669"/>
    <property type="project" value="UniProtKB-KW"/>
</dbReference>
<evidence type="ECO:0000259" key="3">
    <source>
        <dbReference type="PROSITE" id="PS50158"/>
    </source>
</evidence>
<keyword evidence="1" id="KW-0862">Zinc</keyword>
<feature type="domain" description="CCHC-type" evidence="3">
    <location>
        <begin position="104"/>
        <end position="119"/>
    </location>
</feature>
<dbReference type="SUPFAM" id="SSF57756">
    <property type="entry name" value="Retrovirus zinc finger-like domains"/>
    <property type="match status" value="3"/>
</dbReference>
<dbReference type="Pfam" id="PF00098">
    <property type="entry name" value="zf-CCHC"/>
    <property type="match status" value="6"/>
</dbReference>
<evidence type="ECO:0000313" key="5">
    <source>
        <dbReference type="Proteomes" id="UP001188597"/>
    </source>
</evidence>
<dbReference type="SMART" id="SM00343">
    <property type="entry name" value="ZnF_C2HC"/>
    <property type="match status" value="7"/>
</dbReference>
<organism evidence="4 5">
    <name type="scientific">Escallonia herrerae</name>
    <dbReference type="NCBI Taxonomy" id="1293975"/>
    <lineage>
        <taxon>Eukaryota</taxon>
        <taxon>Viridiplantae</taxon>
        <taxon>Streptophyta</taxon>
        <taxon>Embryophyta</taxon>
        <taxon>Tracheophyta</taxon>
        <taxon>Spermatophyta</taxon>
        <taxon>Magnoliopsida</taxon>
        <taxon>eudicotyledons</taxon>
        <taxon>Gunneridae</taxon>
        <taxon>Pentapetalae</taxon>
        <taxon>asterids</taxon>
        <taxon>campanulids</taxon>
        <taxon>Escalloniales</taxon>
        <taxon>Escalloniaceae</taxon>
        <taxon>Escallonia</taxon>
    </lineage>
</organism>
<feature type="domain" description="CCHC-type" evidence="3">
    <location>
        <begin position="215"/>
        <end position="229"/>
    </location>
</feature>
<keyword evidence="5" id="KW-1185">Reference proteome</keyword>
<dbReference type="GO" id="GO:0003676">
    <property type="term" value="F:nucleic acid binding"/>
    <property type="evidence" value="ECO:0007669"/>
    <property type="project" value="InterPro"/>
</dbReference>
<feature type="domain" description="CCHC-type" evidence="3">
    <location>
        <begin position="126"/>
        <end position="141"/>
    </location>
</feature>
<gene>
    <name evidence="4" type="ORF">RJ639_029346</name>
</gene>
<keyword evidence="1" id="KW-0863">Zinc-finger</keyword>
<feature type="domain" description="CCHC-type" evidence="3">
    <location>
        <begin position="164"/>
        <end position="179"/>
    </location>
</feature>
<dbReference type="Proteomes" id="UP001188597">
    <property type="component" value="Unassembled WGS sequence"/>
</dbReference>
<protein>
    <recommendedName>
        <fullName evidence="3">CCHC-type domain-containing protein</fullName>
    </recommendedName>
</protein>
<evidence type="ECO:0000256" key="2">
    <source>
        <dbReference type="SAM" id="MobiDB-lite"/>
    </source>
</evidence>
<evidence type="ECO:0000313" key="4">
    <source>
        <dbReference type="EMBL" id="KAK3038546.1"/>
    </source>
</evidence>